<dbReference type="GO" id="GO:0009267">
    <property type="term" value="P:cellular response to starvation"/>
    <property type="evidence" value="ECO:0007669"/>
    <property type="project" value="TreeGrafter"/>
</dbReference>
<dbReference type="InterPro" id="IPR006762">
    <property type="entry name" value="Gtr1_RagA"/>
</dbReference>
<dbReference type="Gene3D" id="3.30.450.190">
    <property type="match status" value="1"/>
</dbReference>
<dbReference type="Pfam" id="PF04670">
    <property type="entry name" value="Gtr1_RagA"/>
    <property type="match status" value="2"/>
</dbReference>
<dbReference type="GO" id="GO:0003924">
    <property type="term" value="F:GTPase activity"/>
    <property type="evidence" value="ECO:0007669"/>
    <property type="project" value="UniProtKB-UniRule"/>
</dbReference>
<dbReference type="PANTHER" id="PTHR11259">
    <property type="entry name" value="RAS-RELATED GTP BINDING RAG/GTR YEAST"/>
    <property type="match status" value="1"/>
</dbReference>
<dbReference type="GO" id="GO:0000329">
    <property type="term" value="C:fungal-type vacuole membrane"/>
    <property type="evidence" value="ECO:0007669"/>
    <property type="project" value="TreeGrafter"/>
</dbReference>
<comment type="function">
    <text evidence="4">GTPase involved in activation of the TORC1 signaling pathway, which promotes growth and represses autophagy in nutrient-rich conditions.</text>
</comment>
<feature type="region of interest" description="Disordered" evidence="5">
    <location>
        <begin position="1"/>
        <end position="25"/>
    </location>
</feature>
<evidence type="ECO:0000313" key="7">
    <source>
        <dbReference type="Proteomes" id="UP000245768"/>
    </source>
</evidence>
<reference evidence="6 7" key="1">
    <citation type="journal article" date="2018" name="Mol. Biol. Evol.">
        <title>Broad Genomic Sampling Reveals a Smut Pathogenic Ancestry of the Fungal Clade Ustilaginomycotina.</title>
        <authorList>
            <person name="Kijpornyongpan T."/>
            <person name="Mondo S.J."/>
            <person name="Barry K."/>
            <person name="Sandor L."/>
            <person name="Lee J."/>
            <person name="Lipzen A."/>
            <person name="Pangilinan J."/>
            <person name="LaButti K."/>
            <person name="Hainaut M."/>
            <person name="Henrissat B."/>
            <person name="Grigoriev I.V."/>
            <person name="Spatafora J.W."/>
            <person name="Aime M.C."/>
        </authorList>
    </citation>
    <scope>NUCLEOTIDE SEQUENCE [LARGE SCALE GENOMIC DNA]</scope>
    <source>
        <strain evidence="6 7">MCA 4198</strain>
    </source>
</reference>
<dbReference type="AlphaFoldDB" id="A0A316YVX4"/>
<proteinExistence type="inferred from homology"/>
<organism evidence="6 7">
    <name type="scientific">Acaromyces ingoldii</name>
    <dbReference type="NCBI Taxonomy" id="215250"/>
    <lineage>
        <taxon>Eukaryota</taxon>
        <taxon>Fungi</taxon>
        <taxon>Dikarya</taxon>
        <taxon>Basidiomycota</taxon>
        <taxon>Ustilaginomycotina</taxon>
        <taxon>Exobasidiomycetes</taxon>
        <taxon>Exobasidiales</taxon>
        <taxon>Cryptobasidiaceae</taxon>
        <taxon>Acaromyces</taxon>
    </lineage>
</organism>
<dbReference type="GeneID" id="37046585"/>
<protein>
    <recommendedName>
        <fullName evidence="4">GTP-binding protein</fullName>
    </recommendedName>
</protein>
<dbReference type="OrthoDB" id="26136at2759"/>
<dbReference type="InterPro" id="IPR027417">
    <property type="entry name" value="P-loop_NTPase"/>
</dbReference>
<feature type="region of interest" description="Disordered" evidence="5">
    <location>
        <begin position="215"/>
        <end position="237"/>
    </location>
</feature>
<accession>A0A316YVX4</accession>
<name>A0A316YVX4_9BASI</name>
<keyword evidence="2 4" id="KW-0547">Nucleotide-binding</keyword>
<dbReference type="RefSeq" id="XP_025380795.1">
    <property type="nucleotide sequence ID" value="XM_025524669.1"/>
</dbReference>
<dbReference type="GO" id="GO:0005525">
    <property type="term" value="F:GTP binding"/>
    <property type="evidence" value="ECO:0007669"/>
    <property type="project" value="UniProtKB-UniRule"/>
</dbReference>
<dbReference type="GO" id="GO:1904263">
    <property type="term" value="P:positive regulation of TORC1 signaling"/>
    <property type="evidence" value="ECO:0007669"/>
    <property type="project" value="TreeGrafter"/>
</dbReference>
<dbReference type="Gene3D" id="3.40.50.300">
    <property type="entry name" value="P-loop containing nucleotide triphosphate hydrolases"/>
    <property type="match status" value="1"/>
</dbReference>
<evidence type="ECO:0000256" key="3">
    <source>
        <dbReference type="ARBA" id="ARBA00023134"/>
    </source>
</evidence>
<dbReference type="EMBL" id="KZ819634">
    <property type="protein sequence ID" value="PWN93597.1"/>
    <property type="molecule type" value="Genomic_DNA"/>
</dbReference>
<comment type="similarity">
    <text evidence="1 4">Belongs to the GTR/RAG GTP-binding protein family.</text>
</comment>
<gene>
    <name evidence="6" type="ORF">FA10DRAFT_298969</name>
</gene>
<evidence type="ECO:0000256" key="4">
    <source>
        <dbReference type="RuleBase" id="RU367014"/>
    </source>
</evidence>
<dbReference type="STRING" id="215250.A0A316YVX4"/>
<evidence type="ECO:0000256" key="2">
    <source>
        <dbReference type="ARBA" id="ARBA00022741"/>
    </source>
</evidence>
<dbReference type="Proteomes" id="UP000245768">
    <property type="component" value="Unassembled WGS sequence"/>
</dbReference>
<dbReference type="GO" id="GO:0010507">
    <property type="term" value="P:negative regulation of autophagy"/>
    <property type="evidence" value="ECO:0007669"/>
    <property type="project" value="TreeGrafter"/>
</dbReference>
<comment type="subunit">
    <text evidence="4">Component of the GSE complex.</text>
</comment>
<dbReference type="GO" id="GO:0005634">
    <property type="term" value="C:nucleus"/>
    <property type="evidence" value="ECO:0007669"/>
    <property type="project" value="TreeGrafter"/>
</dbReference>
<evidence type="ECO:0000256" key="1">
    <source>
        <dbReference type="ARBA" id="ARBA00007756"/>
    </source>
</evidence>
<dbReference type="FunCoup" id="A0A316YVX4">
    <property type="interactions" value="332"/>
</dbReference>
<feature type="compositionally biased region" description="Polar residues" evidence="5">
    <location>
        <begin position="215"/>
        <end position="227"/>
    </location>
</feature>
<evidence type="ECO:0000313" key="6">
    <source>
        <dbReference type="EMBL" id="PWN93597.1"/>
    </source>
</evidence>
<evidence type="ECO:0000256" key="5">
    <source>
        <dbReference type="SAM" id="MobiDB-lite"/>
    </source>
</evidence>
<keyword evidence="7" id="KW-1185">Reference proteome</keyword>
<dbReference type="SUPFAM" id="SSF52540">
    <property type="entry name" value="P-loop containing nucleoside triphosphate hydrolases"/>
    <property type="match status" value="1"/>
</dbReference>
<dbReference type="GO" id="GO:1990131">
    <property type="term" value="C:Gtr1-Gtr2 GTPase complex"/>
    <property type="evidence" value="ECO:0007669"/>
    <property type="project" value="UniProtKB-UniRule"/>
</dbReference>
<keyword evidence="3 4" id="KW-0342">GTP-binding</keyword>
<dbReference type="InParanoid" id="A0A316YVX4"/>
<sequence length="439" mass="47618">MPAASSTGVGPSSEPLSASPANGVSESNTSIEANVVVLGLRRAGKSSILSVVYKSMPPDDTFFLVESSSSKGKPAPIDVDAFLKMRFWDGIDAPTTAANLIAQNSHESGDQRGRIAYGTAGQLYWTQCSAIVFVIDAQAEFFEAVSRLNDVILEAYASNPLIHFHIFVHKVDGLSSDYRYETLRDIEQRVLDNLSDASASFIFAPAAHHVVQAAKSSRQSSGTSTDRPSPFDQSEGGGTAYKGVGGFYIPSLEESPNLEADVRLSFHATSIFDSSVHVAFSRIQIAMMNADLANTLEVLCNSLCNSSKLEKVYVFDVPSLTYICADSSPFDENSFEAVSEYLRFLVQFSGLYSPLTVPSQASTGGQRAMADQEAVRNERYATSNTRLNPDLTLAFYQINTHLAIVAVTRTETFAKQSSMVNYNVSIARKAFLDLYNSAN</sequence>
<dbReference type="PANTHER" id="PTHR11259:SF2">
    <property type="entry name" value="GH16429P"/>
    <property type="match status" value="1"/>
</dbReference>